<dbReference type="Proteomes" id="UP000308092">
    <property type="component" value="Unassembled WGS sequence"/>
</dbReference>
<name>A0A4V3UMF9_9EURO</name>
<dbReference type="EMBL" id="SOSA01001428">
    <property type="protein sequence ID" value="THC87154.1"/>
    <property type="molecule type" value="Genomic_DNA"/>
</dbReference>
<organism evidence="1 2">
    <name type="scientific">Aspergillus tanneri</name>
    <dbReference type="NCBI Taxonomy" id="1220188"/>
    <lineage>
        <taxon>Eukaryota</taxon>
        <taxon>Fungi</taxon>
        <taxon>Dikarya</taxon>
        <taxon>Ascomycota</taxon>
        <taxon>Pezizomycotina</taxon>
        <taxon>Eurotiomycetes</taxon>
        <taxon>Eurotiomycetidae</taxon>
        <taxon>Eurotiales</taxon>
        <taxon>Aspergillaceae</taxon>
        <taxon>Aspergillus</taxon>
        <taxon>Aspergillus subgen. Circumdati</taxon>
    </lineage>
</organism>
<protein>
    <submittedName>
        <fullName evidence="1">Uncharacterized protein</fullName>
    </submittedName>
</protein>
<dbReference type="InterPro" id="IPR036770">
    <property type="entry name" value="Ankyrin_rpt-contain_sf"/>
</dbReference>
<keyword evidence="2" id="KW-1185">Reference proteome</keyword>
<comment type="caution">
    <text evidence="1">The sequence shown here is derived from an EMBL/GenBank/DDBJ whole genome shotgun (WGS) entry which is preliminary data.</text>
</comment>
<dbReference type="AlphaFoldDB" id="A0A4V3UMF9"/>
<accession>A0A4V3UMF9</accession>
<gene>
    <name evidence="1" type="ORF">EYZ11_013398</name>
</gene>
<dbReference type="SUPFAM" id="SSF48403">
    <property type="entry name" value="Ankyrin repeat"/>
    <property type="match status" value="1"/>
</dbReference>
<reference evidence="1 2" key="1">
    <citation type="submission" date="2019-03" db="EMBL/GenBank/DDBJ databases">
        <title>The genome sequence of a newly discovered highly antifungal drug resistant Aspergillus species, Aspergillus tanneri NIH 1004.</title>
        <authorList>
            <person name="Mounaud S."/>
            <person name="Singh I."/>
            <person name="Joardar V."/>
            <person name="Pakala S."/>
            <person name="Pakala S."/>
            <person name="Venepally P."/>
            <person name="Hoover J."/>
            <person name="Nierman W."/>
            <person name="Chung J."/>
            <person name="Losada L."/>
        </authorList>
    </citation>
    <scope>NUCLEOTIDE SEQUENCE [LARGE SCALE GENOMIC DNA]</scope>
    <source>
        <strain evidence="1 2">NIH1004</strain>
    </source>
</reference>
<sequence length="198" mass="21862">MALRCGYIDVLQQFLEHSPSIAGTCFGNGDLQGGFVLMNSQNRRETIEFLVENASADINGIGRDGLAAVHVAAEINLVEQLYLLSVLKADMSADRFIQQAAVKITYCNGHTSNIGATLPAGIYVLKQNLSKIIQGGFRVPWVRYFMVTCNRKASDVERACEDAEDKLAGIWTRKIGLRTLQQLHSILETSLYNQIPTL</sequence>
<dbReference type="STRING" id="1220188.A0A4V3UMF9"/>
<evidence type="ECO:0000313" key="2">
    <source>
        <dbReference type="Proteomes" id="UP000308092"/>
    </source>
</evidence>
<evidence type="ECO:0000313" key="1">
    <source>
        <dbReference type="EMBL" id="THC87154.1"/>
    </source>
</evidence>
<dbReference type="VEuPathDB" id="FungiDB:EYZ11_013398"/>
<dbReference type="Gene3D" id="1.25.40.20">
    <property type="entry name" value="Ankyrin repeat-containing domain"/>
    <property type="match status" value="1"/>
</dbReference>
<proteinExistence type="predicted"/>